<feature type="transmembrane region" description="Helical" evidence="7">
    <location>
        <begin position="459"/>
        <end position="485"/>
    </location>
</feature>
<dbReference type="Gene3D" id="1.20.810.10">
    <property type="entry name" value="Cytochrome Bc1 Complex, Chain C"/>
    <property type="match status" value="1"/>
</dbReference>
<dbReference type="PANTHER" id="PTHR19271">
    <property type="entry name" value="CYTOCHROME B"/>
    <property type="match status" value="1"/>
</dbReference>
<proteinExistence type="predicted"/>
<dbReference type="EC" id="7.1.1.8" evidence="2"/>
<keyword evidence="10" id="KW-1185">Reference proteome</keyword>
<feature type="transmembrane region" description="Helical" evidence="7">
    <location>
        <begin position="297"/>
        <end position="315"/>
    </location>
</feature>
<feature type="transmembrane region" description="Helical" evidence="7">
    <location>
        <begin position="105"/>
        <end position="124"/>
    </location>
</feature>
<feature type="transmembrane region" description="Helical" evidence="7">
    <location>
        <begin position="200"/>
        <end position="225"/>
    </location>
</feature>
<evidence type="ECO:0000313" key="10">
    <source>
        <dbReference type="Proteomes" id="UP000579153"/>
    </source>
</evidence>
<keyword evidence="7" id="KW-0472">Membrane</keyword>
<dbReference type="EMBL" id="JACHMB010000001">
    <property type="protein sequence ID" value="MBB5778617.1"/>
    <property type="molecule type" value="Genomic_DNA"/>
</dbReference>
<evidence type="ECO:0000256" key="3">
    <source>
        <dbReference type="ARBA" id="ARBA00016116"/>
    </source>
</evidence>
<evidence type="ECO:0000256" key="4">
    <source>
        <dbReference type="ARBA" id="ARBA00029351"/>
    </source>
</evidence>
<feature type="transmembrane region" description="Helical" evidence="7">
    <location>
        <begin position="365"/>
        <end position="385"/>
    </location>
</feature>
<sequence length="494" mass="54549">MATPTKPKRGARIVAGSAKTAVDSAIYLDDRLPFARWLRPQLRKLFPSHWSFLLGELALYSFALLVLTGTFLTLFYKPNPDVAFASAAEISLDVRGGLLLRQLHHWSATVFVLAIVAHLCRVFFTGAFRRPRELTWMLGVVLFGLVLFESFLGVSLPGDQLAMAGLRQAQGLLLSIPLVGTYLSAFAFDGEFPGQVLPRIFVTHVLLVPGILMAVVPLHALILTWRQKHTERRSSRRESEGRANEERSGRDHEHERSGRDHEHERSGRDHEHERRSSRPDRVTGGPFFPYFAVKNGATALFTVGAIAALATFVRVNPVWEHGAYSPGGYVPSAQPFWYFGVLDGAQRLVPPWEITVGGYVLQPGLWIPPLILTVFFGILLLYPFLERRLTGDGDDHHLLDRPSQAPVRTALGVAVLAFFTVLWAGTWVSEAAPPMHSAPGFPQPPAAPHALLTVPHDTYVMIVLGLRVAVFVVPVAAFLIARAVCRGRAGQRGL</sequence>
<dbReference type="GO" id="GO:0016020">
    <property type="term" value="C:membrane"/>
    <property type="evidence" value="ECO:0007669"/>
    <property type="project" value="InterPro"/>
</dbReference>
<keyword evidence="7" id="KW-0812">Transmembrane</keyword>
<dbReference type="PROSITE" id="PS51002">
    <property type="entry name" value="CYTB_NTER"/>
    <property type="match status" value="1"/>
</dbReference>
<dbReference type="InterPro" id="IPR005797">
    <property type="entry name" value="Cyt_b/b6_N"/>
</dbReference>
<keyword evidence="7" id="KW-1133">Transmembrane helix</keyword>
<dbReference type="Proteomes" id="UP000579153">
    <property type="component" value="Unassembled WGS sequence"/>
</dbReference>
<dbReference type="InterPro" id="IPR027387">
    <property type="entry name" value="Cytb/b6-like_sf"/>
</dbReference>
<feature type="domain" description="Cytochrome b/b6 N-terminal region profile" evidence="8">
    <location>
        <begin position="24"/>
        <end position="232"/>
    </location>
</feature>
<evidence type="ECO:0000256" key="7">
    <source>
        <dbReference type="SAM" id="Phobius"/>
    </source>
</evidence>
<evidence type="ECO:0000256" key="6">
    <source>
        <dbReference type="SAM" id="MobiDB-lite"/>
    </source>
</evidence>
<dbReference type="GO" id="GO:0022904">
    <property type="term" value="P:respiratory electron transport chain"/>
    <property type="evidence" value="ECO:0007669"/>
    <property type="project" value="InterPro"/>
</dbReference>
<feature type="region of interest" description="Disordered" evidence="6">
    <location>
        <begin position="232"/>
        <end position="281"/>
    </location>
</feature>
<evidence type="ECO:0000256" key="5">
    <source>
        <dbReference type="ARBA" id="ARBA00029568"/>
    </source>
</evidence>
<comment type="cofactor">
    <cofactor evidence="1">
        <name>heme</name>
        <dbReference type="ChEBI" id="CHEBI:30413"/>
    </cofactor>
</comment>
<organism evidence="9 10">
    <name type="scientific">Nonomuraea jabiensis</name>
    <dbReference type="NCBI Taxonomy" id="882448"/>
    <lineage>
        <taxon>Bacteria</taxon>
        <taxon>Bacillati</taxon>
        <taxon>Actinomycetota</taxon>
        <taxon>Actinomycetes</taxon>
        <taxon>Streptosporangiales</taxon>
        <taxon>Streptosporangiaceae</taxon>
        <taxon>Nonomuraea</taxon>
    </lineage>
</organism>
<dbReference type="GO" id="GO:0008121">
    <property type="term" value="F:quinol-cytochrome-c reductase activity"/>
    <property type="evidence" value="ECO:0007669"/>
    <property type="project" value="UniProtKB-EC"/>
</dbReference>
<feature type="transmembrane region" description="Helical" evidence="7">
    <location>
        <begin position="136"/>
        <end position="157"/>
    </location>
</feature>
<dbReference type="InterPro" id="IPR036150">
    <property type="entry name" value="Cyt_b/b6_C_sf"/>
</dbReference>
<dbReference type="AlphaFoldDB" id="A0A7W9LCB1"/>
<evidence type="ECO:0000256" key="2">
    <source>
        <dbReference type="ARBA" id="ARBA00012951"/>
    </source>
</evidence>
<dbReference type="PANTHER" id="PTHR19271:SF16">
    <property type="entry name" value="CYTOCHROME B"/>
    <property type="match status" value="1"/>
</dbReference>
<dbReference type="SUPFAM" id="SSF81648">
    <property type="entry name" value="a domain/subunit of cytochrome bc1 complex (Ubiquinol-cytochrome c reductase)"/>
    <property type="match status" value="1"/>
</dbReference>
<evidence type="ECO:0000313" key="9">
    <source>
        <dbReference type="EMBL" id="MBB5778617.1"/>
    </source>
</evidence>
<dbReference type="GO" id="GO:0016491">
    <property type="term" value="F:oxidoreductase activity"/>
    <property type="evidence" value="ECO:0007669"/>
    <property type="project" value="InterPro"/>
</dbReference>
<accession>A0A7W9LCB1</accession>
<gene>
    <name evidence="9" type="ORF">HD596_005373</name>
</gene>
<name>A0A7W9LCB1_9ACTN</name>
<feature type="transmembrane region" description="Helical" evidence="7">
    <location>
        <begin position="405"/>
        <end position="425"/>
    </location>
</feature>
<dbReference type="Pfam" id="PF13631">
    <property type="entry name" value="Cytochrom_B_N_2"/>
    <property type="match status" value="1"/>
</dbReference>
<feature type="transmembrane region" description="Helical" evidence="7">
    <location>
        <begin position="57"/>
        <end position="76"/>
    </location>
</feature>
<evidence type="ECO:0000259" key="8">
    <source>
        <dbReference type="PROSITE" id="PS51002"/>
    </source>
</evidence>
<comment type="catalytic activity">
    <reaction evidence="4">
        <text>a quinol + 2 Fe(III)-[cytochrome c](out) = a quinone + 2 Fe(II)-[cytochrome c](out) + 2 H(+)(out)</text>
        <dbReference type="Rhea" id="RHEA:11484"/>
        <dbReference type="Rhea" id="RHEA-COMP:10350"/>
        <dbReference type="Rhea" id="RHEA-COMP:14399"/>
        <dbReference type="ChEBI" id="CHEBI:15378"/>
        <dbReference type="ChEBI" id="CHEBI:24646"/>
        <dbReference type="ChEBI" id="CHEBI:29033"/>
        <dbReference type="ChEBI" id="CHEBI:29034"/>
        <dbReference type="ChEBI" id="CHEBI:132124"/>
        <dbReference type="EC" id="7.1.1.8"/>
    </reaction>
</comment>
<protein>
    <recommendedName>
        <fullName evidence="3">Cytochrome bc1 complex cytochrome b subunit</fullName>
        <ecNumber evidence="2">7.1.1.8</ecNumber>
    </recommendedName>
    <alternativeName>
        <fullName evidence="5">Cytochrome bc1 reductase complex subunit QcrB</fullName>
    </alternativeName>
</protein>
<dbReference type="InterPro" id="IPR016174">
    <property type="entry name" value="Di-haem_cyt_TM"/>
</dbReference>
<dbReference type="SUPFAM" id="SSF81342">
    <property type="entry name" value="Transmembrane di-heme cytochromes"/>
    <property type="match status" value="1"/>
</dbReference>
<comment type="caution">
    <text evidence="9">The sequence shown here is derived from an EMBL/GenBank/DDBJ whole genome shotgun (WGS) entry which is preliminary data.</text>
</comment>
<reference evidence="9 10" key="1">
    <citation type="submission" date="2020-08" db="EMBL/GenBank/DDBJ databases">
        <title>Sequencing the genomes of 1000 actinobacteria strains.</title>
        <authorList>
            <person name="Klenk H.-P."/>
        </authorList>
    </citation>
    <scope>NUCLEOTIDE SEQUENCE [LARGE SCALE GENOMIC DNA]</scope>
    <source>
        <strain evidence="9 10">DSM 45507</strain>
    </source>
</reference>
<evidence type="ECO:0000256" key="1">
    <source>
        <dbReference type="ARBA" id="ARBA00001971"/>
    </source>
</evidence>
<dbReference type="RefSeq" id="WP_185072022.1">
    <property type="nucleotide sequence ID" value="NZ_JACHMB010000001.1"/>
</dbReference>